<evidence type="ECO:0000259" key="3">
    <source>
        <dbReference type="SMART" id="SM00829"/>
    </source>
</evidence>
<gene>
    <name evidence="4" type="ORF">UFOPK3495_01368</name>
</gene>
<evidence type="ECO:0000256" key="2">
    <source>
        <dbReference type="ARBA" id="ARBA00023002"/>
    </source>
</evidence>
<dbReference type="EMBL" id="CAFBMC010000090">
    <property type="protein sequence ID" value="CAB4907583.1"/>
    <property type="molecule type" value="Genomic_DNA"/>
</dbReference>
<organism evidence="4">
    <name type="scientific">freshwater metagenome</name>
    <dbReference type="NCBI Taxonomy" id="449393"/>
    <lineage>
        <taxon>unclassified sequences</taxon>
        <taxon>metagenomes</taxon>
        <taxon>ecological metagenomes</taxon>
    </lineage>
</organism>
<dbReference type="SUPFAM" id="SSF50129">
    <property type="entry name" value="GroES-like"/>
    <property type="match status" value="1"/>
</dbReference>
<dbReference type="Gene3D" id="3.40.50.720">
    <property type="entry name" value="NAD(P)-binding Rossmann-like Domain"/>
    <property type="match status" value="1"/>
</dbReference>
<dbReference type="InterPro" id="IPR014189">
    <property type="entry name" value="Quinone_OxRdtase_PIG3"/>
</dbReference>
<dbReference type="Gene3D" id="3.90.180.10">
    <property type="entry name" value="Medium-chain alcohol dehydrogenases, catalytic domain"/>
    <property type="match status" value="1"/>
</dbReference>
<dbReference type="SMART" id="SM00829">
    <property type="entry name" value="PKS_ER"/>
    <property type="match status" value="1"/>
</dbReference>
<name>A0A6J7GTH4_9ZZZZ</name>
<feature type="domain" description="Enoyl reductase (ER)" evidence="3">
    <location>
        <begin position="11"/>
        <end position="322"/>
    </location>
</feature>
<protein>
    <submittedName>
        <fullName evidence="4">Unannotated protein</fullName>
    </submittedName>
</protein>
<accession>A0A6J7GTH4</accession>
<dbReference type="PANTHER" id="PTHR48106">
    <property type="entry name" value="QUINONE OXIDOREDUCTASE PIG3-RELATED"/>
    <property type="match status" value="1"/>
</dbReference>
<dbReference type="Pfam" id="PF00107">
    <property type="entry name" value="ADH_zinc_N"/>
    <property type="match status" value="1"/>
</dbReference>
<dbReference type="InterPro" id="IPR013149">
    <property type="entry name" value="ADH-like_C"/>
</dbReference>
<dbReference type="AlphaFoldDB" id="A0A6J7GTH4"/>
<keyword evidence="1" id="KW-0521">NADP</keyword>
<dbReference type="InterPro" id="IPR013154">
    <property type="entry name" value="ADH-like_N"/>
</dbReference>
<dbReference type="SUPFAM" id="SSF51735">
    <property type="entry name" value="NAD(P)-binding Rossmann-fold domains"/>
    <property type="match status" value="1"/>
</dbReference>
<dbReference type="InterPro" id="IPR011032">
    <property type="entry name" value="GroES-like_sf"/>
</dbReference>
<dbReference type="GO" id="GO:0070402">
    <property type="term" value="F:NADPH binding"/>
    <property type="evidence" value="ECO:0007669"/>
    <property type="project" value="TreeGrafter"/>
</dbReference>
<sequence>MHAITQPSGVGSFPTLAWGEVPDPQAGPGEVVIDIAATSVNRADTLQRQGFYNPPAGATEIIGLECAGVISEIGAGVTRFQIGDRVCALLTGGGYAEKVAVPVEQVMSIPAHLSLIEAASLPEVACTVWSNLFMAANLKQGEWLLIHGGGSGIGTHAIQVAKAAGVRIAVTAGSQKKLDACAALGAELLINYNEQDFVEVIKESIVGVDVILDMVGAKYLAKNIDALNRNGRIAIIGMLGGVKGEINLQALLQKNGTIQALALRSRPVSEKAEICRAVERHIWPWIEAGLVNPVIDARLSITRAGEAHRMMEAGEVTGKIVLTIDGVTAT</sequence>
<dbReference type="GO" id="GO:0016651">
    <property type="term" value="F:oxidoreductase activity, acting on NAD(P)H"/>
    <property type="evidence" value="ECO:0007669"/>
    <property type="project" value="TreeGrafter"/>
</dbReference>
<dbReference type="PANTHER" id="PTHR48106:SF8">
    <property type="entry name" value="OS02G0805600 PROTEIN"/>
    <property type="match status" value="1"/>
</dbReference>
<dbReference type="InterPro" id="IPR020843">
    <property type="entry name" value="ER"/>
</dbReference>
<keyword evidence="2" id="KW-0560">Oxidoreductase</keyword>
<dbReference type="Pfam" id="PF08240">
    <property type="entry name" value="ADH_N"/>
    <property type="match status" value="1"/>
</dbReference>
<reference evidence="4" key="1">
    <citation type="submission" date="2020-05" db="EMBL/GenBank/DDBJ databases">
        <authorList>
            <person name="Chiriac C."/>
            <person name="Salcher M."/>
            <person name="Ghai R."/>
            <person name="Kavagutti S V."/>
        </authorList>
    </citation>
    <scope>NUCLEOTIDE SEQUENCE</scope>
</reference>
<dbReference type="CDD" id="cd05276">
    <property type="entry name" value="p53_inducible_oxidoreductase"/>
    <property type="match status" value="1"/>
</dbReference>
<dbReference type="NCBIfam" id="TIGR02824">
    <property type="entry name" value="quinone_pig3"/>
    <property type="match status" value="1"/>
</dbReference>
<evidence type="ECO:0000256" key="1">
    <source>
        <dbReference type="ARBA" id="ARBA00022857"/>
    </source>
</evidence>
<dbReference type="InterPro" id="IPR036291">
    <property type="entry name" value="NAD(P)-bd_dom_sf"/>
</dbReference>
<proteinExistence type="predicted"/>
<evidence type="ECO:0000313" key="4">
    <source>
        <dbReference type="EMBL" id="CAB4907583.1"/>
    </source>
</evidence>